<keyword evidence="3" id="KW-0804">Transcription</keyword>
<accession>A0ABY8F299</accession>
<feature type="domain" description="Myb-like" evidence="6">
    <location>
        <begin position="10"/>
        <end position="64"/>
    </location>
</feature>
<feature type="region of interest" description="Disordered" evidence="5">
    <location>
        <begin position="217"/>
        <end position="236"/>
    </location>
</feature>
<dbReference type="InterPro" id="IPR009057">
    <property type="entry name" value="Homeodomain-like_sf"/>
</dbReference>
<dbReference type="Pfam" id="PF13921">
    <property type="entry name" value="Myb_DNA-bind_6"/>
    <property type="match status" value="1"/>
</dbReference>
<evidence type="ECO:0000256" key="1">
    <source>
        <dbReference type="ARBA" id="ARBA00023015"/>
    </source>
</evidence>
<name>A0ABY8F299_MALFU</name>
<dbReference type="PANTHER" id="PTHR46621:SF1">
    <property type="entry name" value="SNRNA-ACTIVATING PROTEIN COMPLEX SUBUNIT 4"/>
    <property type="match status" value="1"/>
</dbReference>
<dbReference type="InterPro" id="IPR051575">
    <property type="entry name" value="Myb-like_DNA-bd"/>
</dbReference>
<dbReference type="PROSITE" id="PS50090">
    <property type="entry name" value="MYB_LIKE"/>
    <property type="match status" value="3"/>
</dbReference>
<dbReference type="Gene3D" id="1.10.10.60">
    <property type="entry name" value="Homeodomain-like"/>
    <property type="match status" value="3"/>
</dbReference>
<evidence type="ECO:0000256" key="3">
    <source>
        <dbReference type="ARBA" id="ARBA00023163"/>
    </source>
</evidence>
<evidence type="ECO:0000256" key="4">
    <source>
        <dbReference type="ARBA" id="ARBA00023242"/>
    </source>
</evidence>
<keyword evidence="1" id="KW-0805">Transcription regulation</keyword>
<evidence type="ECO:0000256" key="5">
    <source>
        <dbReference type="SAM" id="MobiDB-lite"/>
    </source>
</evidence>
<evidence type="ECO:0000256" key="2">
    <source>
        <dbReference type="ARBA" id="ARBA00023125"/>
    </source>
</evidence>
<feature type="domain" description="HTH myb-type" evidence="7">
    <location>
        <begin position="65"/>
        <end position="119"/>
    </location>
</feature>
<reference evidence="8 9" key="1">
    <citation type="journal article" date="2020" name="Elife">
        <title>Loss of centromere function drives karyotype evolution in closely related Malassezia species.</title>
        <authorList>
            <person name="Sankaranarayanan S.R."/>
            <person name="Ianiri G."/>
            <person name="Coelho M.A."/>
            <person name="Reza M.H."/>
            <person name="Thimmappa B.C."/>
            <person name="Ganguly P."/>
            <person name="Vadnala R.N."/>
            <person name="Sun S."/>
            <person name="Siddharthan R."/>
            <person name="Tellgren-Roth C."/>
            <person name="Dawson T.L."/>
            <person name="Heitman J."/>
            <person name="Sanyal K."/>
        </authorList>
    </citation>
    <scope>NUCLEOTIDE SEQUENCE [LARGE SCALE GENOMIC DNA]</scope>
    <source>
        <strain evidence="8">CBS14141</strain>
    </source>
</reference>
<dbReference type="SMART" id="SM00717">
    <property type="entry name" value="SANT"/>
    <property type="match status" value="3"/>
</dbReference>
<proteinExistence type="predicted"/>
<feature type="domain" description="Myb-like" evidence="6">
    <location>
        <begin position="116"/>
        <end position="166"/>
    </location>
</feature>
<dbReference type="EMBL" id="CP046239">
    <property type="protein sequence ID" value="WFD49713.1"/>
    <property type="molecule type" value="Genomic_DNA"/>
</dbReference>
<dbReference type="Pfam" id="PF00249">
    <property type="entry name" value="Myb_DNA-binding"/>
    <property type="match status" value="1"/>
</dbReference>
<dbReference type="InterPro" id="IPR017930">
    <property type="entry name" value="Myb_dom"/>
</dbReference>
<evidence type="ECO:0000259" key="7">
    <source>
        <dbReference type="PROSITE" id="PS51294"/>
    </source>
</evidence>
<feature type="domain" description="Myb-like" evidence="6">
    <location>
        <begin position="65"/>
        <end position="115"/>
    </location>
</feature>
<dbReference type="PROSITE" id="PS51294">
    <property type="entry name" value="HTH_MYB"/>
    <property type="match status" value="3"/>
</dbReference>
<protein>
    <submittedName>
        <fullName evidence="8">Uncharacterized protein</fullName>
    </submittedName>
</protein>
<feature type="compositionally biased region" description="Low complexity" evidence="5">
    <location>
        <begin position="274"/>
        <end position="283"/>
    </location>
</feature>
<gene>
    <name evidence="8" type="ORF">GLX27_004398</name>
</gene>
<dbReference type="PANTHER" id="PTHR46621">
    <property type="entry name" value="SNRNA-ACTIVATING PROTEIN COMPLEX SUBUNIT 4"/>
    <property type="match status" value="1"/>
</dbReference>
<dbReference type="InterPro" id="IPR001005">
    <property type="entry name" value="SANT/Myb"/>
</dbReference>
<evidence type="ECO:0000313" key="9">
    <source>
        <dbReference type="Proteomes" id="UP000818624"/>
    </source>
</evidence>
<dbReference type="SUPFAM" id="SSF46689">
    <property type="entry name" value="Homeodomain-like"/>
    <property type="match status" value="2"/>
</dbReference>
<evidence type="ECO:0000313" key="8">
    <source>
        <dbReference type="EMBL" id="WFD49713.1"/>
    </source>
</evidence>
<dbReference type="Proteomes" id="UP000818624">
    <property type="component" value="Chromosome 6"/>
</dbReference>
<keyword evidence="4" id="KW-0539">Nucleus</keyword>
<sequence>MVSAPSSSHLSGIDRRKWTPEEDALLTRAMVRFQNCKDIRWTEIAAEIPERSAKACRKRWVNGLNDRLKKGSWTHEEDERLREGVSLLANDWARIADHVGQRSGDQCSKRWREVLDPAINKSTWTPEEDKQLIDLFYKHGSAWQVISTHFQNRRALQCRNRCCKLLSLHAYPRAKKAAAEAKDQAPPTTSPMRSFHGAGPVPISPVCLDVPAHTSQETWPSVNVSSPTEPMSSTQPYMQDTTHLNTMSMPASHPAMSPISPISPMFGMPDLQKSSLPSPSLHLSNEKGESGSLLLDSWNKVQGFSALKRKDPPAALNLHGNVSQPPAGLESYPSPFCHPNHASPSMCSSMSTSPTTPSVADTLSLQNMMSSPMLPPMPNQMAEGLQFCKPMAPMAADKGMSALNWQLYCNQLVPMQAPQHASLPEQAQTMSDMYFVMLGGGAAANPLMWLSDVHF</sequence>
<dbReference type="CDD" id="cd00167">
    <property type="entry name" value="SANT"/>
    <property type="match status" value="3"/>
</dbReference>
<keyword evidence="2" id="KW-0238">DNA-binding</keyword>
<evidence type="ECO:0000259" key="6">
    <source>
        <dbReference type="PROSITE" id="PS50090"/>
    </source>
</evidence>
<organism evidence="8 9">
    <name type="scientific">Malassezia furfur</name>
    <name type="common">Pityriasis versicolor infection agent</name>
    <name type="synonym">Pityrosporum furfur</name>
    <dbReference type="NCBI Taxonomy" id="55194"/>
    <lineage>
        <taxon>Eukaryota</taxon>
        <taxon>Fungi</taxon>
        <taxon>Dikarya</taxon>
        <taxon>Basidiomycota</taxon>
        <taxon>Ustilaginomycotina</taxon>
        <taxon>Malasseziomycetes</taxon>
        <taxon>Malasseziales</taxon>
        <taxon>Malasseziaceae</taxon>
        <taxon>Malassezia</taxon>
    </lineage>
</organism>
<feature type="domain" description="HTH myb-type" evidence="7">
    <location>
        <begin position="120"/>
        <end position="170"/>
    </location>
</feature>
<keyword evidence="9" id="KW-1185">Reference proteome</keyword>
<feature type="domain" description="HTH myb-type" evidence="7">
    <location>
        <begin position="10"/>
        <end position="60"/>
    </location>
</feature>
<feature type="region of interest" description="Disordered" evidence="5">
    <location>
        <begin position="259"/>
        <end position="288"/>
    </location>
</feature>